<dbReference type="AlphaFoldDB" id="A0A0K1PHZ9"/>
<protein>
    <submittedName>
        <fullName evidence="1">Uncharacterized protein</fullName>
    </submittedName>
</protein>
<dbReference type="Proteomes" id="UP000055590">
    <property type="component" value="Chromosome"/>
</dbReference>
<gene>
    <name evidence="1" type="ORF">AKJ08_3529</name>
</gene>
<dbReference type="STRING" id="1391653.AKJ08_3529"/>
<sequence>MAPVHLRCQLSDARFSDFPRVFRECRGGMRDCSGAAPAYCLDGRSPFPEARANGAPRALVRVSFGVQTDCG</sequence>
<keyword evidence="2" id="KW-1185">Reference proteome</keyword>
<evidence type="ECO:0000313" key="1">
    <source>
        <dbReference type="EMBL" id="AKU93142.1"/>
    </source>
</evidence>
<reference evidence="1 2" key="1">
    <citation type="submission" date="2015-08" db="EMBL/GenBank/DDBJ databases">
        <authorList>
            <person name="Babu N.S."/>
            <person name="Beckwith C.J."/>
            <person name="Beseler K.G."/>
            <person name="Brison A."/>
            <person name="Carone J.V."/>
            <person name="Caskin T.P."/>
            <person name="Diamond M."/>
            <person name="Durham M.E."/>
            <person name="Foxe J.M."/>
            <person name="Go M."/>
            <person name="Henderson B.A."/>
            <person name="Jones I.B."/>
            <person name="McGettigan J.A."/>
            <person name="Micheletti S.J."/>
            <person name="Nasrallah M.E."/>
            <person name="Ortiz D."/>
            <person name="Piller C.R."/>
            <person name="Privatt S.R."/>
            <person name="Schneider S.L."/>
            <person name="Sharp S."/>
            <person name="Smith T.C."/>
            <person name="Stanton J.D."/>
            <person name="Ullery H.E."/>
            <person name="Wilson R.J."/>
            <person name="Serrano M.G."/>
            <person name="Buck G."/>
            <person name="Lee V."/>
            <person name="Wang Y."/>
            <person name="Carvalho R."/>
            <person name="Voegtly L."/>
            <person name="Shi R."/>
            <person name="Duckworth R."/>
            <person name="Johnson A."/>
            <person name="Loviza R."/>
            <person name="Walstead R."/>
            <person name="Shah Z."/>
            <person name="Kiflezghi M."/>
            <person name="Wade K."/>
            <person name="Ball S.L."/>
            <person name="Bradley K.W."/>
            <person name="Asai D.J."/>
            <person name="Bowman C.A."/>
            <person name="Russell D.A."/>
            <person name="Pope W.H."/>
            <person name="Jacobs-Sera D."/>
            <person name="Hendrix R.W."/>
            <person name="Hatfull G.F."/>
        </authorList>
    </citation>
    <scope>NUCLEOTIDE SEQUENCE [LARGE SCALE GENOMIC DNA]</scope>
    <source>
        <strain evidence="1 2">DSM 27710</strain>
    </source>
</reference>
<evidence type="ECO:0000313" key="2">
    <source>
        <dbReference type="Proteomes" id="UP000055590"/>
    </source>
</evidence>
<dbReference type="EMBL" id="CP012332">
    <property type="protein sequence ID" value="AKU93142.1"/>
    <property type="molecule type" value="Genomic_DNA"/>
</dbReference>
<dbReference type="KEGG" id="vin:AKJ08_3529"/>
<name>A0A0K1PHZ9_9BACT</name>
<proteinExistence type="predicted"/>
<accession>A0A0K1PHZ9</accession>
<organism evidence="1 2">
    <name type="scientific">Vulgatibacter incomptus</name>
    <dbReference type="NCBI Taxonomy" id="1391653"/>
    <lineage>
        <taxon>Bacteria</taxon>
        <taxon>Pseudomonadati</taxon>
        <taxon>Myxococcota</taxon>
        <taxon>Myxococcia</taxon>
        <taxon>Myxococcales</taxon>
        <taxon>Cystobacterineae</taxon>
        <taxon>Vulgatibacteraceae</taxon>
        <taxon>Vulgatibacter</taxon>
    </lineage>
</organism>